<feature type="compositionally biased region" description="Pro residues" evidence="2">
    <location>
        <begin position="451"/>
        <end position="461"/>
    </location>
</feature>
<dbReference type="Gene3D" id="3.30.40.10">
    <property type="entry name" value="Zinc/RING finger domain, C3HC4 (zinc finger)"/>
    <property type="match status" value="1"/>
</dbReference>
<dbReference type="Gene3D" id="1.20.120.1750">
    <property type="match status" value="1"/>
</dbReference>
<evidence type="ECO:0000256" key="2">
    <source>
        <dbReference type="SAM" id="MobiDB-lite"/>
    </source>
</evidence>
<gene>
    <name evidence="4" type="ORF">UCRPA7_7246</name>
</gene>
<keyword evidence="1" id="KW-0862">Zinc</keyword>
<dbReference type="AlphaFoldDB" id="R8BDB5"/>
<evidence type="ECO:0000313" key="4">
    <source>
        <dbReference type="EMBL" id="EON97286.1"/>
    </source>
</evidence>
<dbReference type="SUPFAM" id="SSF57850">
    <property type="entry name" value="RING/U-box"/>
    <property type="match status" value="2"/>
</dbReference>
<name>R8BDB5_PHAM7</name>
<dbReference type="GO" id="GO:0004842">
    <property type="term" value="F:ubiquitin-protein transferase activity"/>
    <property type="evidence" value="ECO:0007669"/>
    <property type="project" value="InterPro"/>
</dbReference>
<dbReference type="GO" id="GO:0016567">
    <property type="term" value="P:protein ubiquitination"/>
    <property type="evidence" value="ECO:0007669"/>
    <property type="project" value="InterPro"/>
</dbReference>
<keyword evidence="5" id="KW-1185">Reference proteome</keyword>
<dbReference type="Proteomes" id="UP000014074">
    <property type="component" value="Unassembled WGS sequence"/>
</dbReference>
<dbReference type="InterPro" id="IPR013083">
    <property type="entry name" value="Znf_RING/FYVE/PHD"/>
</dbReference>
<reference evidence="5" key="1">
    <citation type="journal article" date="2013" name="Genome Announc.">
        <title>Draft genome sequence of the ascomycete Phaeoacremonium aleophilum strain UCR-PA7, a causal agent of the esca disease complex in grapevines.</title>
        <authorList>
            <person name="Blanco-Ulate B."/>
            <person name="Rolshausen P."/>
            <person name="Cantu D."/>
        </authorList>
    </citation>
    <scope>NUCLEOTIDE SEQUENCE [LARGE SCALE GENOMIC DNA]</scope>
    <source>
        <strain evidence="5">UCR-PA7</strain>
    </source>
</reference>
<proteinExistence type="predicted"/>
<dbReference type="OrthoDB" id="1431934at2759"/>
<dbReference type="RefSeq" id="XP_007917970.1">
    <property type="nucleotide sequence ID" value="XM_007919779.1"/>
</dbReference>
<dbReference type="InterPro" id="IPR001841">
    <property type="entry name" value="Znf_RING"/>
</dbReference>
<dbReference type="GeneID" id="19327987"/>
<protein>
    <submittedName>
        <fullName evidence="4">Putative ring finger protein</fullName>
    </submittedName>
</protein>
<feature type="domain" description="RING-type" evidence="3">
    <location>
        <begin position="260"/>
        <end position="312"/>
    </location>
</feature>
<dbReference type="HOGENOM" id="CLU_500763_0_0_1"/>
<evidence type="ECO:0000313" key="5">
    <source>
        <dbReference type="Proteomes" id="UP000014074"/>
    </source>
</evidence>
<dbReference type="KEGG" id="tmn:UCRPA7_7246"/>
<sequence length="544" mass="61520">MSRTSLGVITGLITTNMRDLDTHRETFTCSVKLGVFVAKLDQILRGRTKYPIPDQSTVTFYRDGVRLNPFSEFDEGSSNVWYRVTSGSREDTSIKVTQWDEFQGWVLKNDLKDELARDIEAGKTVGDLRAKIATRLGIDDPNRIVLNAMRAVHVCPEQKYFVFRGFNRDYICHPEQPRDHHTEVAYIKNIIANILRNVHSTRNSKISLRANEINVIYGNRIKKSTSRIPWGGTIKFTIPEDVASQFEADETWLLPVTEMCTVCGDDKKVTEMPQQITAGCEHKVTICKGCLQQWIQSSMDTSEWDRLKCPECPQYLQFDNVKKYASKEVFSRYDKLATRAAVKDIQNFRWCLATGSRDEKASEKVIKETSKKCPKCNKDVHKYTGCNHITCAPPPLFARRNARQFDVPPPPPPPPPDIRAHVAEPEIEDPVDNDNDNIGNIGNNDHRARGPAPPVAPPPPRFAGTPHRVQEEMEFQRRRRDMAAIRDAALFGATAAAQFAHARRAAGPNNMNRPQRAFTAEENLDLAPGQIGEALLAIVERLRV</sequence>
<dbReference type="PANTHER" id="PTHR11685">
    <property type="entry name" value="RBR FAMILY RING FINGER AND IBR DOMAIN-CONTAINING"/>
    <property type="match status" value="1"/>
</dbReference>
<dbReference type="InterPro" id="IPR031127">
    <property type="entry name" value="E3_UB_ligase_RBR"/>
</dbReference>
<feature type="region of interest" description="Disordered" evidence="2">
    <location>
        <begin position="443"/>
        <end position="465"/>
    </location>
</feature>
<dbReference type="PROSITE" id="PS50089">
    <property type="entry name" value="ZF_RING_2"/>
    <property type="match status" value="1"/>
</dbReference>
<keyword evidence="1" id="KW-0863">Zinc-finger</keyword>
<organism evidence="4 5">
    <name type="scientific">Phaeoacremonium minimum (strain UCR-PA7)</name>
    <name type="common">Esca disease fungus</name>
    <name type="synonym">Togninia minima</name>
    <dbReference type="NCBI Taxonomy" id="1286976"/>
    <lineage>
        <taxon>Eukaryota</taxon>
        <taxon>Fungi</taxon>
        <taxon>Dikarya</taxon>
        <taxon>Ascomycota</taxon>
        <taxon>Pezizomycotina</taxon>
        <taxon>Sordariomycetes</taxon>
        <taxon>Sordariomycetidae</taxon>
        <taxon>Togniniales</taxon>
        <taxon>Togniniaceae</taxon>
        <taxon>Phaeoacremonium</taxon>
    </lineage>
</organism>
<dbReference type="GO" id="GO:0008270">
    <property type="term" value="F:zinc ion binding"/>
    <property type="evidence" value="ECO:0007669"/>
    <property type="project" value="UniProtKB-KW"/>
</dbReference>
<dbReference type="EMBL" id="KB933272">
    <property type="protein sequence ID" value="EON97286.1"/>
    <property type="molecule type" value="Genomic_DNA"/>
</dbReference>
<dbReference type="eggNOG" id="KOG1815">
    <property type="taxonomic scope" value="Eukaryota"/>
</dbReference>
<accession>R8BDB5</accession>
<evidence type="ECO:0000259" key="3">
    <source>
        <dbReference type="PROSITE" id="PS50089"/>
    </source>
</evidence>
<keyword evidence="1" id="KW-0479">Metal-binding</keyword>
<evidence type="ECO:0000256" key="1">
    <source>
        <dbReference type="PROSITE-ProRule" id="PRU00175"/>
    </source>
</evidence>